<dbReference type="Pfam" id="PF16184">
    <property type="entry name" value="Cadherin_3"/>
    <property type="match status" value="11"/>
</dbReference>
<dbReference type="InterPro" id="IPR013320">
    <property type="entry name" value="ConA-like_dom_sf"/>
</dbReference>
<keyword evidence="3" id="KW-0325">Glycoprotein</keyword>
<feature type="transmembrane region" description="Helical" evidence="7">
    <location>
        <begin position="2310"/>
        <end position="2335"/>
    </location>
</feature>
<dbReference type="InterPro" id="IPR001791">
    <property type="entry name" value="Laminin_G"/>
</dbReference>
<dbReference type="SMART" id="SM00282">
    <property type="entry name" value="LamG"/>
    <property type="match status" value="2"/>
</dbReference>
<dbReference type="InterPro" id="IPR039005">
    <property type="entry name" value="CSPG_rpt"/>
</dbReference>
<evidence type="ECO:0000259" key="8">
    <source>
        <dbReference type="PROSITE" id="PS50025"/>
    </source>
</evidence>
<dbReference type="SUPFAM" id="SSF49899">
    <property type="entry name" value="Concanavalin A-like lectins/glucanases"/>
    <property type="match status" value="2"/>
</dbReference>
<dbReference type="Proteomes" id="UP001239994">
    <property type="component" value="Unassembled WGS sequence"/>
</dbReference>
<protein>
    <recommendedName>
        <fullName evidence="8">Laminin G domain-containing protein</fullName>
    </recommendedName>
</protein>
<feature type="repeat" description="CSPG" evidence="5">
    <location>
        <begin position="515"/>
        <end position="609"/>
    </location>
</feature>
<dbReference type="EMBL" id="JAROKS010000022">
    <property type="protein sequence ID" value="KAK1789635.1"/>
    <property type="molecule type" value="Genomic_DNA"/>
</dbReference>
<keyword evidence="7" id="KW-0472">Membrane</keyword>
<dbReference type="PROSITE" id="PS51854">
    <property type="entry name" value="CSPG"/>
    <property type="match status" value="12"/>
</dbReference>
<evidence type="ECO:0000256" key="6">
    <source>
        <dbReference type="SAM" id="MobiDB-lite"/>
    </source>
</evidence>
<dbReference type="GO" id="GO:0009653">
    <property type="term" value="P:anatomical structure morphogenesis"/>
    <property type="evidence" value="ECO:0007669"/>
    <property type="project" value="TreeGrafter"/>
</dbReference>
<feature type="repeat" description="CSPG" evidence="5">
    <location>
        <begin position="745"/>
        <end position="841"/>
    </location>
</feature>
<dbReference type="PANTHER" id="PTHR45739">
    <property type="entry name" value="MATRIX PROTEIN, PUTATIVE-RELATED"/>
    <property type="match status" value="1"/>
</dbReference>
<feature type="repeat" description="CSPG" evidence="5">
    <location>
        <begin position="1321"/>
        <end position="1421"/>
    </location>
</feature>
<feature type="repeat" description="CSPG" evidence="5">
    <location>
        <begin position="1913"/>
        <end position="2004"/>
    </location>
</feature>
<name>A0AAD8Z1K4_9TELE</name>
<feature type="repeat" description="CSPG" evidence="5">
    <location>
        <begin position="1100"/>
        <end position="1192"/>
    </location>
</feature>
<evidence type="ECO:0000256" key="1">
    <source>
        <dbReference type="ARBA" id="ARBA00022729"/>
    </source>
</evidence>
<feature type="repeat" description="CSPG" evidence="5">
    <location>
        <begin position="1208"/>
        <end position="1299"/>
    </location>
</feature>
<feature type="repeat" description="CSPG" evidence="5">
    <location>
        <begin position="1781"/>
        <end position="1880"/>
    </location>
</feature>
<dbReference type="PANTHER" id="PTHR45739:SF13">
    <property type="entry name" value="CHONDROITIN SULFATE PROTEOGLYCAN 4"/>
    <property type="match status" value="1"/>
</dbReference>
<accession>A0AAD8Z1K4</accession>
<keyword evidence="1" id="KW-0732">Signal</keyword>
<evidence type="ECO:0000256" key="3">
    <source>
        <dbReference type="ARBA" id="ARBA00023180"/>
    </source>
</evidence>
<feature type="repeat" description="CSPG" evidence="5">
    <location>
        <begin position="636"/>
        <end position="728"/>
    </location>
</feature>
<keyword evidence="10" id="KW-1185">Reference proteome</keyword>
<keyword evidence="7" id="KW-1133">Transmembrane helix</keyword>
<reference evidence="9" key="1">
    <citation type="submission" date="2023-03" db="EMBL/GenBank/DDBJ databases">
        <title>Electrophorus voltai genome.</title>
        <authorList>
            <person name="Bian C."/>
        </authorList>
    </citation>
    <scope>NUCLEOTIDE SEQUENCE</scope>
    <source>
        <strain evidence="9">CB-2022</strain>
        <tissue evidence="9">Muscle</tissue>
    </source>
</reference>
<feature type="domain" description="Laminin G" evidence="8">
    <location>
        <begin position="104"/>
        <end position="276"/>
    </location>
</feature>
<feature type="repeat" description="CSPG" evidence="5">
    <location>
        <begin position="975"/>
        <end position="1069"/>
    </location>
</feature>
<feature type="repeat" description="CSPG" evidence="5">
    <location>
        <begin position="1552"/>
        <end position="1643"/>
    </location>
</feature>
<gene>
    <name evidence="9" type="ORF">P4O66_015539</name>
</gene>
<dbReference type="InterPro" id="IPR051561">
    <property type="entry name" value="FRAS1_ECM"/>
</dbReference>
<feature type="compositionally biased region" description="Basic and acidic residues" evidence="6">
    <location>
        <begin position="2267"/>
        <end position="2284"/>
    </location>
</feature>
<feature type="repeat" description="CSPG" evidence="5">
    <location>
        <begin position="1660"/>
        <end position="1756"/>
    </location>
</feature>
<comment type="caution">
    <text evidence="4">Lacks conserved residue(s) required for the propagation of feature annotation.</text>
</comment>
<evidence type="ECO:0000313" key="10">
    <source>
        <dbReference type="Proteomes" id="UP001239994"/>
    </source>
</evidence>
<evidence type="ECO:0000256" key="4">
    <source>
        <dbReference type="PROSITE-ProRule" id="PRU00122"/>
    </source>
</evidence>
<feature type="region of interest" description="Disordered" evidence="6">
    <location>
        <begin position="2345"/>
        <end position="2372"/>
    </location>
</feature>
<organism evidence="9 10">
    <name type="scientific">Electrophorus voltai</name>
    <dbReference type="NCBI Taxonomy" id="2609070"/>
    <lineage>
        <taxon>Eukaryota</taxon>
        <taxon>Metazoa</taxon>
        <taxon>Chordata</taxon>
        <taxon>Craniata</taxon>
        <taxon>Vertebrata</taxon>
        <taxon>Euteleostomi</taxon>
        <taxon>Actinopterygii</taxon>
        <taxon>Neopterygii</taxon>
        <taxon>Teleostei</taxon>
        <taxon>Ostariophysi</taxon>
        <taxon>Gymnotiformes</taxon>
        <taxon>Gymnotoidei</taxon>
        <taxon>Gymnotidae</taxon>
        <taxon>Electrophorus</taxon>
    </lineage>
</organism>
<dbReference type="Pfam" id="PF02210">
    <property type="entry name" value="Laminin_G_2"/>
    <property type="match status" value="2"/>
</dbReference>
<feature type="domain" description="Laminin G" evidence="8">
    <location>
        <begin position="286"/>
        <end position="466"/>
    </location>
</feature>
<dbReference type="PROSITE" id="PS50025">
    <property type="entry name" value="LAM_G_DOMAIN"/>
    <property type="match status" value="2"/>
</dbReference>
<keyword evidence="7" id="KW-0812">Transmembrane</keyword>
<comment type="caution">
    <text evidence="9">The sequence shown here is derived from an EMBL/GenBank/DDBJ whole genome shotgun (WGS) entry which is preliminary data.</text>
</comment>
<dbReference type="CDD" id="cd00110">
    <property type="entry name" value="LamG"/>
    <property type="match status" value="2"/>
</dbReference>
<feature type="repeat" description="CSPG" evidence="5">
    <location>
        <begin position="1435"/>
        <end position="1528"/>
    </location>
</feature>
<dbReference type="Gene3D" id="2.60.120.200">
    <property type="match status" value="2"/>
</dbReference>
<evidence type="ECO:0000313" key="9">
    <source>
        <dbReference type="EMBL" id="KAK1789635.1"/>
    </source>
</evidence>
<sequence>MCADTQPELAITDVMVVCSYSTRGKRRLGSNVSVMRSIKSTSRLGEVDSSSLLEKGHKQLVAEEFLQAYLSFNQLCKIESAYSVTELHERQNCDMPDTSLPLFLLSVSYFGDSYCRIDAVQDLFSFHLSLQFKTSRRSGLLLLAAGNTDYLSLELSNGRLQARMNIGSREVVLYSSMGVQLNNLLDHHVSLVLKENKLSMTVDNIFTTFVGVEGDEEDLSIDVGVFLGGVGDLEVDYLSTAVPFLRGCISNVKFESQQFDILSSEATVCHDTKDVCSSEFEAGDGEATSFLSPDSFMSFPTWTRANTGSRSMEMLMKTTIEDSLLLFHPGYQSDFLALGMMSGYLKGVVDVGIGMVVLNNLNVRLDDDQWHRIRIHIEPTTFEITVDSESASVPLNGSEKLDLVGNLYLGGIQGKMKDVFHDNYLIRMQEEITSESFIGCLGEIKVNQKERSLQDALITKDVHVKCEGEDYDYSTYYDVEMTTTTSPVRIIHDDMRPDERHCLPTEDMPDIYKNVSKLLDVNALLVPEGGEAFIDIINLNPALNLNAAGIRQSQIIFTLQSDPWYGLVDMNINTRRSKKFTLLDVVNKKIKYLHDGNEKYSDQIQLEVVAHGSNLPECLKSPHQYVLPVEILPVNDIPQLSGGEISVTAYGRTRLNPNLIKIVDSDNRCDELVVTVTSDPNPNGYLENAQQPGRSLKEFSCRQLKDGLIYYIHRGGSVTGLTLQVSDGDLISQSTTFKLAVTQPQMTLVTNTGLLITQGTNSSIGIQNLAVFTTPRTGDVLFNVTQPLRFGELQIIADDGVPYRVSQFHQADLEQNRLRYITTILDDLEDTQTEYLYFNLHLGQLTVQDNTFIIKIMPAQVRMAKIVPLKITEGQPRVIRQVELEAIVKGMNTDSGSVNYIIWTRPTLGALMLQGRDLSDGDNFTQQDINTGHVSYRTTIRRAVDAEDYLQFKVFAEDQYSRLYTYPISIKADSNIPSLTNEILVVLEGNENILNKEYLWTQSPSSTDFVYKILQDPKHGHLIRDSPPGVARFEGAVRVFSNEDLLLNRLIYKHDGSESSHDQFTFKVLIEDRGSSAQTEGQEVLRDIFNIAIQSRNDHIPQRVINKPFNIVRNDQRLLTTDDILFRDDDSDFNDTHLVYARVGILSGKIVSSTDPSQPLYRFTQADLRDRKVLFVHHGADRERFQLQVSDGFHKTTALLQVQAGEPYLHVINNTMVVIDHGSTKTIDTSLLGTESNMDIRNTAEITYDITSPPSDGRIIVSGIEATRFTQEDLKKGVVSYEHSVQSLRSKDSFTFTVHAKGMSVEGTFRIKIFKQGYLSEPRVTYNQVIIAYEGEHSVINQDHLRVEQSDILPAEMVFNIKEAPRLGHLVRLTNNSETTEAPMLDYIHSFTQEDVNKGVVLYVSASLQGRDLFTLDVSNGFTTVEDLQVQVDIVPRIIPVQAVNITLREGGVLALSEEVLNITHPFYRSISVEFIVEEAPQHGDLRYLDRDEDGLVTFTWEDVQHGVIFYLHDSTETTEDSFTVSASAFEINRRSFPMTIVITVVPVNDEPPQLQQNAGLEVLVGEESEITSATLSTEDLDTPPEELVYTIEAPTNGIVALKDSPDDSIDSFSQAQINSGDVIFIHQGRSESGGFSFTVTDGDHTSPLYHFVITARQLSISVEAHGELLVFPGTRQVISGDVLRAVTSEDGDEISYSLMRPPRLGRLIRPNHSGQFEEITNFTQTELDARAVYYEHQMPSEPFWLVKDTVELKLSAPPAAQLLHTLPVIVSYYAANHNVSSQLWKNKGMSVVQGQSKVIDSSILDASNLLGSLPKEKQAGQDIVFEVQQFPMHGRLMLGATHLTRDAPYFQQEDIRRGELEYYHDDSGAPSDSFSFRVRLNPSGRSPQAAPGAVVLEEILLISIRRRDSSSPELVSLDLLLEALQGSTTVLSKQYLNTIDQDSGPDEVTFTISKSPTNGYVIYMDTGNRIQQFTQEDVNMARVAFISDGSLSDGFMEFTVSDGKHRTEPHTLHIGILAKKLVLSKVQEIHVKQGDDETPITEGMLKASTGGPIEEDVLYKITNVPMYATVMVDRQPTSAFTQKQIKEGRVSVRFVKSTSSNDTFAFVARSRAANVSFALNITVKPLANVAKNPLLPQGATVLVDRKLLDATPLANKTRTSPTFNVTQQPRGARFVRRGGAAEGQLVKSFTQRDLDEGRVALEVLNTTQGPRGKGQDQDQSQDEARFLLKAPGVLPAECILSFKTAPYDPAVVYNATILKVPPAESSNEKSKADQPDSMGRGDGEWPYGMGPTTASTGSHRSPVYRRNSLWAVLIPILVILALLLLAGLLVYYLVRRNKTGKHNVQTAAAKPKNGEVSQETFRKTDPANNIPMSNMESKEADPELLQHCRTTNPVLKKNQYWV</sequence>
<evidence type="ECO:0000256" key="5">
    <source>
        <dbReference type="PROSITE-ProRule" id="PRU01201"/>
    </source>
</evidence>
<evidence type="ECO:0000256" key="2">
    <source>
        <dbReference type="ARBA" id="ARBA00022737"/>
    </source>
</evidence>
<evidence type="ECO:0000256" key="7">
    <source>
        <dbReference type="SAM" id="Phobius"/>
    </source>
</evidence>
<feature type="region of interest" description="Disordered" evidence="6">
    <location>
        <begin position="2264"/>
        <end position="2302"/>
    </location>
</feature>
<keyword evidence="2" id="KW-0677">Repeat</keyword>
<proteinExistence type="predicted"/>